<dbReference type="EMBL" id="QKTX01000011">
    <property type="protein sequence ID" value="PZV80943.1"/>
    <property type="molecule type" value="Genomic_DNA"/>
</dbReference>
<proteinExistence type="predicted"/>
<evidence type="ECO:0000313" key="2">
    <source>
        <dbReference type="Proteomes" id="UP000248917"/>
    </source>
</evidence>
<organism evidence="1 2">
    <name type="scientific">Algoriphagus aquaeductus</name>
    <dbReference type="NCBI Taxonomy" id="475299"/>
    <lineage>
        <taxon>Bacteria</taxon>
        <taxon>Pseudomonadati</taxon>
        <taxon>Bacteroidota</taxon>
        <taxon>Cytophagia</taxon>
        <taxon>Cytophagales</taxon>
        <taxon>Cyclobacteriaceae</taxon>
        <taxon>Algoriphagus</taxon>
    </lineage>
</organism>
<evidence type="ECO:0000313" key="1">
    <source>
        <dbReference type="EMBL" id="PZV80943.1"/>
    </source>
</evidence>
<accession>A0A326RMQ4</accession>
<reference evidence="1 2" key="1">
    <citation type="submission" date="2018-06" db="EMBL/GenBank/DDBJ databases">
        <title>Genomic Encyclopedia of Archaeal and Bacterial Type Strains, Phase II (KMG-II): from individual species to whole genera.</title>
        <authorList>
            <person name="Goeker M."/>
        </authorList>
    </citation>
    <scope>NUCLEOTIDE SEQUENCE [LARGE SCALE GENOMIC DNA]</scope>
    <source>
        <strain evidence="1 2">T4</strain>
    </source>
</reference>
<gene>
    <name evidence="1" type="ORF">CLV31_111110</name>
</gene>
<dbReference type="RefSeq" id="WP_111393726.1">
    <property type="nucleotide sequence ID" value="NZ_JBKBOX010000003.1"/>
</dbReference>
<dbReference type="OrthoDB" id="827915at2"/>
<dbReference type="Proteomes" id="UP000248917">
    <property type="component" value="Unassembled WGS sequence"/>
</dbReference>
<comment type="caution">
    <text evidence="1">The sequence shown here is derived from an EMBL/GenBank/DDBJ whole genome shotgun (WGS) entry which is preliminary data.</text>
</comment>
<name>A0A326RMQ4_9BACT</name>
<sequence>MWKLVILYIFLNVFNTDSPIIIIIDDCKNWREVKLNPNSEKYAIIKDIPIFHTVSLSHNWLNDENQLLRKTLSLVEIKKFSSFYSSELGPNNWNKLLEYSKTRKIFILKPIDFCSQKRFLFNTKFELLEVNIHLGGDE</sequence>
<protein>
    <submittedName>
        <fullName evidence="1">Uncharacterized protein</fullName>
    </submittedName>
</protein>
<dbReference type="AlphaFoldDB" id="A0A326RMQ4"/>
<keyword evidence="2" id="KW-1185">Reference proteome</keyword>